<keyword evidence="1" id="KW-0472">Membrane</keyword>
<name>A0A256SN16_LIMRT</name>
<comment type="caution">
    <text evidence="2">The sequence shown here is derived from an EMBL/GenBank/DDBJ whole genome shotgun (WGS) entry which is preliminary data.</text>
</comment>
<dbReference type="Proteomes" id="UP000215747">
    <property type="component" value="Unassembled WGS sequence"/>
</dbReference>
<feature type="transmembrane region" description="Helical" evidence="1">
    <location>
        <begin position="64"/>
        <end position="97"/>
    </location>
</feature>
<dbReference type="EMBL" id="NGPL01000052">
    <property type="protein sequence ID" value="OYS68120.1"/>
    <property type="molecule type" value="Genomic_DNA"/>
</dbReference>
<gene>
    <name evidence="2" type="ORF">CBF96_08340</name>
</gene>
<evidence type="ECO:0000256" key="1">
    <source>
        <dbReference type="SAM" id="Phobius"/>
    </source>
</evidence>
<evidence type="ECO:0000313" key="3">
    <source>
        <dbReference type="Proteomes" id="UP000215747"/>
    </source>
</evidence>
<feature type="transmembrane region" description="Helical" evidence="1">
    <location>
        <begin position="20"/>
        <end position="43"/>
    </location>
</feature>
<evidence type="ECO:0000313" key="2">
    <source>
        <dbReference type="EMBL" id="OYS68120.1"/>
    </source>
</evidence>
<organism evidence="2 3">
    <name type="scientific">Limosilactobacillus reuteri</name>
    <name type="common">Lactobacillus reuteri</name>
    <dbReference type="NCBI Taxonomy" id="1598"/>
    <lineage>
        <taxon>Bacteria</taxon>
        <taxon>Bacillati</taxon>
        <taxon>Bacillota</taxon>
        <taxon>Bacilli</taxon>
        <taxon>Lactobacillales</taxon>
        <taxon>Lactobacillaceae</taxon>
        <taxon>Limosilactobacillus</taxon>
    </lineage>
</organism>
<protein>
    <recommendedName>
        <fullName evidence="4">DUF1211 domain-containing protein</fullName>
    </recommendedName>
</protein>
<reference evidence="2 3" key="2">
    <citation type="submission" date="2017-09" db="EMBL/GenBank/DDBJ databases">
        <title>Tripartite evolution among Lactobacillus johnsonii, Lactobacillus taiwanensis, Lactobacillus reuteri and their rodent host.</title>
        <authorList>
            <person name="Wang T."/>
            <person name="Knowles S."/>
            <person name="Cheng C."/>
        </authorList>
    </citation>
    <scope>NUCLEOTIDE SEQUENCE [LARGE SCALE GENOMIC DNA]</scope>
    <source>
        <strain evidence="2 3">114h</strain>
    </source>
</reference>
<accession>A0A256SN16</accession>
<evidence type="ECO:0008006" key="4">
    <source>
        <dbReference type="Google" id="ProtNLM"/>
    </source>
</evidence>
<keyword evidence="1" id="KW-1133">Transmembrane helix</keyword>
<sequence>MSLFPVATGWINAEPHSRAAAYFYFLIFAVWGISFYVMVAVFAHDNPKNSKRILQMLQPRRSLFELTSLVIGVVVIYWLPIMALIILGINIIFWLAFPPKGSDKLQ</sequence>
<proteinExistence type="predicted"/>
<keyword evidence="1" id="KW-0812">Transmembrane</keyword>
<dbReference type="AlphaFoldDB" id="A0A256SN16"/>
<reference evidence="3" key="1">
    <citation type="submission" date="2017-05" db="EMBL/GenBank/DDBJ databases">
        <authorList>
            <person name="Lin X.B."/>
            <person name="Stothard P."/>
            <person name="Tasseva G."/>
            <person name="Walter J."/>
        </authorList>
    </citation>
    <scope>NUCLEOTIDE SEQUENCE [LARGE SCALE GENOMIC DNA]</scope>
    <source>
        <strain evidence="3">114h</strain>
    </source>
</reference>